<dbReference type="Pfam" id="PF04828">
    <property type="entry name" value="GFA"/>
    <property type="match status" value="1"/>
</dbReference>
<dbReference type="InterPro" id="IPR006913">
    <property type="entry name" value="CENP-V/GFA"/>
</dbReference>
<keyword evidence="2" id="KW-0479">Metal-binding</keyword>
<evidence type="ECO:0000256" key="1">
    <source>
        <dbReference type="ARBA" id="ARBA00005495"/>
    </source>
</evidence>
<dbReference type="AlphaFoldDB" id="A0A6J7I1Y5"/>
<feature type="domain" description="CENP-V/GFA" evidence="5">
    <location>
        <begin position="11"/>
        <end position="139"/>
    </location>
</feature>
<proteinExistence type="inferred from homology"/>
<dbReference type="Gene3D" id="3.90.1590.10">
    <property type="entry name" value="glutathione-dependent formaldehyde- activating enzyme (gfa)"/>
    <property type="match status" value="1"/>
</dbReference>
<keyword evidence="4" id="KW-0456">Lyase</keyword>
<reference evidence="6" key="1">
    <citation type="submission" date="2020-05" db="EMBL/GenBank/DDBJ databases">
        <authorList>
            <person name="Chiriac C."/>
            <person name="Salcher M."/>
            <person name="Ghai R."/>
            <person name="Kavagutti S V."/>
        </authorList>
    </citation>
    <scope>NUCLEOTIDE SEQUENCE</scope>
</reference>
<dbReference type="GO" id="GO:0046872">
    <property type="term" value="F:metal ion binding"/>
    <property type="evidence" value="ECO:0007669"/>
    <property type="project" value="UniProtKB-KW"/>
</dbReference>
<comment type="similarity">
    <text evidence="1">Belongs to the Gfa family.</text>
</comment>
<dbReference type="SUPFAM" id="SSF51316">
    <property type="entry name" value="Mss4-like"/>
    <property type="match status" value="1"/>
</dbReference>
<keyword evidence="3" id="KW-0862">Zinc</keyword>
<dbReference type="InterPro" id="IPR011057">
    <property type="entry name" value="Mss4-like_sf"/>
</dbReference>
<dbReference type="EMBL" id="CAFBMX010000003">
    <property type="protein sequence ID" value="CAB4924740.1"/>
    <property type="molecule type" value="Genomic_DNA"/>
</dbReference>
<dbReference type="PROSITE" id="PS51891">
    <property type="entry name" value="CENP_V_GFA"/>
    <property type="match status" value="1"/>
</dbReference>
<protein>
    <submittedName>
        <fullName evidence="6">Unannotated protein</fullName>
    </submittedName>
</protein>
<organism evidence="6">
    <name type="scientific">freshwater metagenome</name>
    <dbReference type="NCBI Taxonomy" id="449393"/>
    <lineage>
        <taxon>unclassified sequences</taxon>
        <taxon>metagenomes</taxon>
        <taxon>ecological metagenomes</taxon>
    </lineage>
</organism>
<gene>
    <name evidence="6" type="ORF">UFOPK3674_00775</name>
</gene>
<evidence type="ECO:0000313" key="6">
    <source>
        <dbReference type="EMBL" id="CAB4924740.1"/>
    </source>
</evidence>
<dbReference type="PANTHER" id="PTHR33337:SF40">
    <property type="entry name" value="CENP-V_GFA DOMAIN-CONTAINING PROTEIN-RELATED"/>
    <property type="match status" value="1"/>
</dbReference>
<evidence type="ECO:0000256" key="2">
    <source>
        <dbReference type="ARBA" id="ARBA00022723"/>
    </source>
</evidence>
<evidence type="ECO:0000256" key="3">
    <source>
        <dbReference type="ARBA" id="ARBA00022833"/>
    </source>
</evidence>
<name>A0A6J7I1Y5_9ZZZZ</name>
<dbReference type="GO" id="GO:0016846">
    <property type="term" value="F:carbon-sulfur lyase activity"/>
    <property type="evidence" value="ECO:0007669"/>
    <property type="project" value="InterPro"/>
</dbReference>
<dbReference type="PANTHER" id="PTHR33337">
    <property type="entry name" value="GFA DOMAIN-CONTAINING PROTEIN"/>
    <property type="match status" value="1"/>
</dbReference>
<sequence>MDSTVEPAPHLTGRCNCGAVQYEITAPLVSAGYCHCKRCQRRSGAGATANAVAQHGSVHILEGASALVAWDPGDGTFLKEFCGVCGSHLFARNPRDPFDRKVRLGPLDGDPGVRPARHSFAAYAPAWEPIAENGLPRFDERPPA</sequence>
<evidence type="ECO:0000259" key="5">
    <source>
        <dbReference type="PROSITE" id="PS51891"/>
    </source>
</evidence>
<accession>A0A6J7I1Y5</accession>
<evidence type="ECO:0000256" key="4">
    <source>
        <dbReference type="ARBA" id="ARBA00023239"/>
    </source>
</evidence>